<dbReference type="PANTHER" id="PTHR19980">
    <property type="entry name" value="RNA CLEAVAGE STIMULATION FACTOR"/>
    <property type="match status" value="1"/>
</dbReference>
<dbReference type="GO" id="GO:0003729">
    <property type="term" value="F:mRNA binding"/>
    <property type="evidence" value="ECO:0007669"/>
    <property type="project" value="TreeGrafter"/>
</dbReference>
<dbReference type="InterPro" id="IPR011990">
    <property type="entry name" value="TPR-like_helical_dom_sf"/>
</dbReference>
<evidence type="ECO:0000313" key="5">
    <source>
        <dbReference type="EMBL" id="KAG9389722.1"/>
    </source>
</evidence>
<dbReference type="Gene3D" id="1.25.40.10">
    <property type="entry name" value="Tetratricopeptide repeat domain"/>
    <property type="match status" value="2"/>
</dbReference>
<evidence type="ECO:0000256" key="3">
    <source>
        <dbReference type="ARBA" id="ARBA00023242"/>
    </source>
</evidence>
<dbReference type="SMART" id="SM00386">
    <property type="entry name" value="HAT"/>
    <property type="match status" value="3"/>
</dbReference>
<protein>
    <recommendedName>
        <fullName evidence="4">Suppressor of forked domain-containing protein</fullName>
    </recommendedName>
</protein>
<dbReference type="GO" id="GO:0031124">
    <property type="term" value="P:mRNA 3'-end processing"/>
    <property type="evidence" value="ECO:0007669"/>
    <property type="project" value="InterPro"/>
</dbReference>
<dbReference type="AlphaFoldDB" id="A0A8J6E0S4"/>
<reference evidence="5" key="1">
    <citation type="submission" date="2021-05" db="EMBL/GenBank/DDBJ databases">
        <title>A free-living protist that lacks canonical eukaryotic 1 DNA replication and segregation systems.</title>
        <authorList>
            <person name="Salas-Leiva D.E."/>
            <person name="Tromer E.C."/>
            <person name="Curtis B.A."/>
            <person name="Jerlstrom-Hultqvist J."/>
            <person name="Kolisko M."/>
            <person name="Yi Z."/>
            <person name="Salas-Leiva J.S."/>
            <person name="Gallot-Lavallee L."/>
            <person name="Kops G.J.P.L."/>
            <person name="Archibald J.M."/>
            <person name="Simpson A.G.B."/>
            <person name="Roger A.J."/>
        </authorList>
    </citation>
    <scope>NUCLEOTIDE SEQUENCE</scope>
    <source>
        <strain evidence="5">BICM</strain>
    </source>
</reference>
<comment type="subcellular location">
    <subcellularLocation>
        <location evidence="1">Nucleus</location>
    </subcellularLocation>
</comment>
<comment type="caution">
    <text evidence="5">The sequence shown here is derived from an EMBL/GenBank/DDBJ whole genome shotgun (WGS) entry which is preliminary data.</text>
</comment>
<keyword evidence="6" id="KW-1185">Reference proteome</keyword>
<dbReference type="PANTHER" id="PTHR19980:SF0">
    <property type="entry name" value="CLEAVAGE STIMULATION FACTOR SUBUNIT 3"/>
    <property type="match status" value="1"/>
</dbReference>
<evidence type="ECO:0000256" key="1">
    <source>
        <dbReference type="ARBA" id="ARBA00004123"/>
    </source>
</evidence>
<organism evidence="5 6">
    <name type="scientific">Carpediemonas membranifera</name>
    <dbReference type="NCBI Taxonomy" id="201153"/>
    <lineage>
        <taxon>Eukaryota</taxon>
        <taxon>Metamonada</taxon>
        <taxon>Carpediemonas-like organisms</taxon>
        <taxon>Carpediemonas</taxon>
    </lineage>
</organism>
<dbReference type="OrthoDB" id="26282at2759"/>
<accession>A0A8J6E0S4</accession>
<dbReference type="EMBL" id="JAHDYR010000067">
    <property type="protein sequence ID" value="KAG9389722.1"/>
    <property type="molecule type" value="Genomic_DNA"/>
</dbReference>
<dbReference type="Proteomes" id="UP000717585">
    <property type="component" value="Unassembled WGS sequence"/>
</dbReference>
<dbReference type="GO" id="GO:0005634">
    <property type="term" value="C:nucleus"/>
    <property type="evidence" value="ECO:0007669"/>
    <property type="project" value="UniProtKB-SubCell"/>
</dbReference>
<dbReference type="InterPro" id="IPR003107">
    <property type="entry name" value="HAT"/>
</dbReference>
<dbReference type="InterPro" id="IPR045243">
    <property type="entry name" value="Rna14-like"/>
</dbReference>
<sequence>MNVAEDVETDERYVQNALGNSLRNFDDLPVFKKYLAYVSTTGDNDRLLEAYEFATRRLGYHMESLPFWQELVRLTIKLGTSEAEALEKVPRLPVPGLPDLLGLTGDEKQSLEIQIHERRKFERCIVRTDDTERPKDGPTTEYRQWAPYIAWELEQQSPYKHYRVCSVFEQALLSCLHHPVVWLRYSQYLMYRRPEDPEGTDRELVRLWGRLDCADLKSNIPFFAAADYFEQFSAVDDDLRSACVSIFETLCDRGDPLGWIEYYKFAQRRGNPVQLRAITERMKAAAEENEGDDWVQVRAALGVPPPPDRPTGHENAMVDRIVQHSFGALLPCSRATVEALDPQAAGVAGPFMADKVNMTNADLQRRAASVQPPDVSQMVVVDSLNNKLVSVDCADSVVPPGPGKYPETTPMAVAALVKKLYASEATRHTRLVPTVTEVSEATSILDLQVVAPEGVVPTEPSMLVPPRQTRGDEHEETAVVGTGVKVLSNVFTRRMARKLQVRESV</sequence>
<name>A0A8J6E0S4_9EUKA</name>
<evidence type="ECO:0000256" key="2">
    <source>
        <dbReference type="ARBA" id="ARBA00022737"/>
    </source>
</evidence>
<dbReference type="InterPro" id="IPR008847">
    <property type="entry name" value="Suf"/>
</dbReference>
<gene>
    <name evidence="5" type="ORF">J8273_8396</name>
</gene>
<dbReference type="Pfam" id="PF05843">
    <property type="entry name" value="Suf"/>
    <property type="match status" value="1"/>
</dbReference>
<dbReference type="SUPFAM" id="SSF48452">
    <property type="entry name" value="TPR-like"/>
    <property type="match status" value="1"/>
</dbReference>
<evidence type="ECO:0000313" key="6">
    <source>
        <dbReference type="Proteomes" id="UP000717585"/>
    </source>
</evidence>
<proteinExistence type="predicted"/>
<feature type="domain" description="Suppressor of forked" evidence="4">
    <location>
        <begin position="134"/>
        <end position="237"/>
    </location>
</feature>
<keyword evidence="2" id="KW-0677">Repeat</keyword>
<keyword evidence="3" id="KW-0539">Nucleus</keyword>
<evidence type="ECO:0000259" key="4">
    <source>
        <dbReference type="Pfam" id="PF05843"/>
    </source>
</evidence>